<evidence type="ECO:0000256" key="1">
    <source>
        <dbReference type="ARBA" id="ARBA00006773"/>
    </source>
</evidence>
<evidence type="ECO:0000259" key="7">
    <source>
        <dbReference type="Pfam" id="PF01979"/>
    </source>
</evidence>
<evidence type="ECO:0000313" key="10">
    <source>
        <dbReference type="Proteomes" id="UP001172645"/>
    </source>
</evidence>
<accession>A0ABT7JV71</accession>
<dbReference type="InterPro" id="IPR026912">
    <property type="entry name" value="Adenine_deam_C"/>
</dbReference>
<dbReference type="Pfam" id="PF13382">
    <property type="entry name" value="Adenine_deam_C"/>
    <property type="match status" value="1"/>
</dbReference>
<dbReference type="InterPro" id="IPR011059">
    <property type="entry name" value="Metal-dep_hydrolase_composite"/>
</dbReference>
<keyword evidence="3 6" id="KW-0378">Hydrolase</keyword>
<dbReference type="InterPro" id="IPR006680">
    <property type="entry name" value="Amidohydro-rel"/>
</dbReference>
<name>A0ABT7JV71_9HYPH</name>
<organism evidence="9 10">
    <name type="scientific">Rhizobium mayense</name>
    <dbReference type="NCBI Taxonomy" id="1312184"/>
    <lineage>
        <taxon>Bacteria</taxon>
        <taxon>Pseudomonadati</taxon>
        <taxon>Pseudomonadota</taxon>
        <taxon>Alphaproteobacteria</taxon>
        <taxon>Hyphomicrobiales</taxon>
        <taxon>Rhizobiaceae</taxon>
        <taxon>Rhizobium/Agrobacterium group</taxon>
        <taxon>Rhizobium</taxon>
    </lineage>
</organism>
<evidence type="ECO:0000256" key="3">
    <source>
        <dbReference type="ARBA" id="ARBA00022801"/>
    </source>
</evidence>
<dbReference type="Gene3D" id="2.30.40.10">
    <property type="entry name" value="Urease, subunit C, domain 1"/>
    <property type="match status" value="1"/>
</dbReference>
<comment type="caution">
    <text evidence="9">The sequence shown here is derived from an EMBL/GenBank/DDBJ whole genome shotgun (WGS) entry which is preliminary data.</text>
</comment>
<dbReference type="InterPro" id="IPR032466">
    <property type="entry name" value="Metal_Hydrolase"/>
</dbReference>
<dbReference type="PANTHER" id="PTHR11113:SF2">
    <property type="entry name" value="ADENINE DEAMINASE"/>
    <property type="match status" value="1"/>
</dbReference>
<dbReference type="InterPro" id="IPR006679">
    <property type="entry name" value="Adenine_deam"/>
</dbReference>
<feature type="domain" description="Adenine deaminase C-terminal" evidence="8">
    <location>
        <begin position="418"/>
        <end position="583"/>
    </location>
</feature>
<dbReference type="EC" id="3.5.4.2" evidence="2 6"/>
<dbReference type="SUPFAM" id="SSF51338">
    <property type="entry name" value="Composite domain of metallo-dependent hydrolases"/>
    <property type="match status" value="1"/>
</dbReference>
<protein>
    <recommendedName>
        <fullName evidence="2 6">Adenine deaminase</fullName>
        <shortName evidence="6">Adenase</shortName>
        <shortName evidence="6">Adenine aminase</shortName>
        <ecNumber evidence="2 6">3.5.4.2</ecNumber>
    </recommendedName>
</protein>
<dbReference type="Gene3D" id="3.20.20.140">
    <property type="entry name" value="Metal-dependent hydrolases"/>
    <property type="match status" value="1"/>
</dbReference>
<evidence type="ECO:0000256" key="2">
    <source>
        <dbReference type="ARBA" id="ARBA00012782"/>
    </source>
</evidence>
<evidence type="ECO:0000256" key="4">
    <source>
        <dbReference type="ARBA" id="ARBA00023211"/>
    </source>
</evidence>
<dbReference type="HAMAP" id="MF_01518">
    <property type="entry name" value="Adenine_deamin"/>
    <property type="match status" value="1"/>
</dbReference>
<dbReference type="EMBL" id="JARFYM010000010">
    <property type="protein sequence ID" value="MDL2400239.1"/>
    <property type="molecule type" value="Genomic_DNA"/>
</dbReference>
<evidence type="ECO:0000256" key="6">
    <source>
        <dbReference type="HAMAP-Rule" id="MF_01518"/>
    </source>
</evidence>
<dbReference type="SUPFAM" id="SSF51556">
    <property type="entry name" value="Metallo-dependent hydrolases"/>
    <property type="match status" value="1"/>
</dbReference>
<gene>
    <name evidence="6" type="primary">ade</name>
    <name evidence="9" type="ORF">PY649_15130</name>
</gene>
<feature type="domain" description="Amidohydrolase-related" evidence="7">
    <location>
        <begin position="82"/>
        <end position="367"/>
    </location>
</feature>
<dbReference type="PANTHER" id="PTHR11113">
    <property type="entry name" value="N-ACETYLGLUCOSAMINE-6-PHOSPHATE DEACETYLASE"/>
    <property type="match status" value="1"/>
</dbReference>
<sequence>MTQHTLSEPADLNLPDLRARAVAAARGDAPFDLLIVGGRLVDMVTGQIRAADIGVVGALIASVHAPGGSADAAQTIDAGGAFVSPGLIDTHMHIESSMVTPAAYTEAVLPHGVTTVVWDPHEFGNVHGLDGMRWAIEATRSLPLRVIPLAPSCVPSAPGLELAGADFDASAMADMLAWREIGGVAEVMTMRGVIDGDPRASAIVNAGLQSGKLVCGHARGLEGADLNAFMAAGVSSDHELTSGADLLAKLSAGMTIELRGSHDHLLKQFVEVINNLGFMPQTVTLCTDDVFPDELHFDGGLDDVVRRLVRDGLKAEWALRAATLNAAMRLGRRDLGLIAAGRRADIVLFEDLYTFKAKQVIASGKIIAEAGQIIGAVDQLDTTPLRNSVKLAPLSEDDFRVPATGNRVSLATIDQPRFTQWGEVEADVADGFVVPSAGTTMIAVAHRHGKADGRPRVGFLTGWGEWRGAFCTTVSHDSHNLTVFGGNVRDMTVAANAVIAAGGGMAVASDGQVDMLLPLPVSGLVATTPLEETAQAFRSIRKAMEKIVDWRPPYLVFKACFGATLACNIGPHQTDRGIADVVTGKVLETPVIVAA</sequence>
<reference evidence="9" key="1">
    <citation type="submission" date="2023-06" db="EMBL/GenBank/DDBJ databases">
        <title>Phylogenetic Diversity of Rhizobium strains.</title>
        <authorList>
            <person name="Moura F.T."/>
            <person name="Helene L.C.F."/>
            <person name="Hungria M."/>
        </authorList>
    </citation>
    <scope>NUCLEOTIDE SEQUENCE</scope>
    <source>
        <strain evidence="9">CCGE526</strain>
    </source>
</reference>
<dbReference type="Pfam" id="PF01979">
    <property type="entry name" value="Amidohydro_1"/>
    <property type="match status" value="1"/>
</dbReference>
<dbReference type="RefSeq" id="WP_285869314.1">
    <property type="nucleotide sequence ID" value="NZ_JARFYM010000010.1"/>
</dbReference>
<proteinExistence type="inferred from homology"/>
<dbReference type="Proteomes" id="UP001172645">
    <property type="component" value="Unassembled WGS sequence"/>
</dbReference>
<comment type="similarity">
    <text evidence="1 6">Belongs to the metallo-dependent hydrolases superfamily. Adenine deaminase family.</text>
</comment>
<evidence type="ECO:0000259" key="8">
    <source>
        <dbReference type="Pfam" id="PF13382"/>
    </source>
</evidence>
<keyword evidence="10" id="KW-1185">Reference proteome</keyword>
<keyword evidence="4 6" id="KW-0464">Manganese</keyword>
<evidence type="ECO:0000256" key="5">
    <source>
        <dbReference type="ARBA" id="ARBA00047720"/>
    </source>
</evidence>
<comment type="cofactor">
    <cofactor evidence="6">
        <name>Mn(2+)</name>
        <dbReference type="ChEBI" id="CHEBI:29035"/>
    </cofactor>
</comment>
<comment type="catalytic activity">
    <reaction evidence="5 6">
        <text>adenine + H2O + H(+) = hypoxanthine + NH4(+)</text>
        <dbReference type="Rhea" id="RHEA:23688"/>
        <dbReference type="ChEBI" id="CHEBI:15377"/>
        <dbReference type="ChEBI" id="CHEBI:15378"/>
        <dbReference type="ChEBI" id="CHEBI:16708"/>
        <dbReference type="ChEBI" id="CHEBI:17368"/>
        <dbReference type="ChEBI" id="CHEBI:28938"/>
        <dbReference type="EC" id="3.5.4.2"/>
    </reaction>
</comment>
<evidence type="ECO:0000313" key="9">
    <source>
        <dbReference type="EMBL" id="MDL2400239.1"/>
    </source>
</evidence>